<feature type="transmembrane region" description="Helical" evidence="7">
    <location>
        <begin position="318"/>
        <end position="340"/>
    </location>
</feature>
<organism evidence="9 10">
    <name type="scientific">Bifidobacterium mongoliense DSM 21395</name>
    <dbReference type="NCBI Taxonomy" id="1437603"/>
    <lineage>
        <taxon>Bacteria</taxon>
        <taxon>Bacillati</taxon>
        <taxon>Actinomycetota</taxon>
        <taxon>Actinomycetes</taxon>
        <taxon>Bifidobacteriales</taxon>
        <taxon>Bifidobacteriaceae</taxon>
        <taxon>Bifidobacterium</taxon>
    </lineage>
</organism>
<evidence type="ECO:0000313" key="10">
    <source>
        <dbReference type="Proteomes" id="UP000029082"/>
    </source>
</evidence>
<dbReference type="EMBL" id="JGZE01000001">
    <property type="protein sequence ID" value="KFI80365.1"/>
    <property type="molecule type" value="Genomic_DNA"/>
</dbReference>
<dbReference type="RefSeq" id="WP_081882733.1">
    <property type="nucleotide sequence ID" value="NZ_JGZE01000001.1"/>
</dbReference>
<feature type="transmembrane region" description="Helical" evidence="7">
    <location>
        <begin position="185"/>
        <end position="206"/>
    </location>
</feature>
<sequence>MNRGPVPSVIPSSPETRRTLHASYMGYAAQAIANNFAPLLFITFESTLGIDLNELATLISVLFGTQLIMDLIASRYAERIGYRICILFATAMCAVGLGGLGLVPVFFAANAMPALTVATVVYAVGGGLIEVLVSPIVQGTPTPHPDRAMSALHTSYSFAQVAVVVVTTAFFALFGHTAWPLLAGLWALVPLASAVMFLRAPLPVHVAEDMPQDGGTAVVLFHRRKAFYVFVIVIMGGGACEMALGQWASSFAETSLGLGKSLGDLVGPASFALMMGVSRLFYTRYGHRIDLRRFLLVSTALCCVSFLLIGLLSTPIAVLLAFSIGGWSVGIISPGVFALAADDMPHGGMQMFGLFSAFNDMGNAMGPAVVGFAAQALGDSLHHGFLVATAFPAMIFVAFLAQSVVRRRPRTAGSPTRKAWYRQIYPD</sequence>
<comment type="caution">
    <text evidence="9">The sequence shown here is derived from an EMBL/GenBank/DDBJ whole genome shotgun (WGS) entry which is preliminary data.</text>
</comment>
<evidence type="ECO:0000256" key="3">
    <source>
        <dbReference type="ARBA" id="ARBA00022448"/>
    </source>
</evidence>
<keyword evidence="4 7" id="KW-0812">Transmembrane</keyword>
<keyword evidence="10" id="KW-1185">Reference proteome</keyword>
<feature type="domain" description="Major facilitator superfamily (MFS) profile" evidence="8">
    <location>
        <begin position="19"/>
        <end position="410"/>
    </location>
</feature>
<dbReference type="eggNOG" id="COG0738">
    <property type="taxonomic scope" value="Bacteria"/>
</dbReference>
<feature type="transmembrane region" description="Helical" evidence="7">
    <location>
        <begin position="115"/>
        <end position="137"/>
    </location>
</feature>
<name>A0A087CAR5_9BIFI</name>
<feature type="transmembrane region" description="Helical" evidence="7">
    <location>
        <begin position="158"/>
        <end position="179"/>
    </location>
</feature>
<feature type="transmembrane region" description="Helical" evidence="7">
    <location>
        <begin position="352"/>
        <end position="374"/>
    </location>
</feature>
<feature type="transmembrane region" description="Helical" evidence="7">
    <location>
        <begin position="265"/>
        <end position="282"/>
    </location>
</feature>
<evidence type="ECO:0000256" key="5">
    <source>
        <dbReference type="ARBA" id="ARBA00022989"/>
    </source>
</evidence>
<feature type="transmembrane region" description="Helical" evidence="7">
    <location>
        <begin position="380"/>
        <end position="401"/>
    </location>
</feature>
<evidence type="ECO:0000256" key="1">
    <source>
        <dbReference type="ARBA" id="ARBA00004651"/>
    </source>
</evidence>
<evidence type="ECO:0000313" key="9">
    <source>
        <dbReference type="EMBL" id="KFI80365.1"/>
    </source>
</evidence>
<comment type="subcellular location">
    <subcellularLocation>
        <location evidence="1">Cell membrane</location>
        <topology evidence="1">Multi-pass membrane protein</topology>
    </subcellularLocation>
</comment>
<accession>A0A087CAR5</accession>
<keyword evidence="3" id="KW-0813">Transport</keyword>
<feature type="transmembrane region" description="Helical" evidence="7">
    <location>
        <begin position="24"/>
        <end position="43"/>
    </location>
</feature>
<dbReference type="InterPro" id="IPR036259">
    <property type="entry name" value="MFS_trans_sf"/>
</dbReference>
<protein>
    <submittedName>
        <fullName evidence="9">Fucose permease</fullName>
    </submittedName>
</protein>
<dbReference type="Gene3D" id="1.20.1250.20">
    <property type="entry name" value="MFS general substrate transporter like domains"/>
    <property type="match status" value="2"/>
</dbReference>
<evidence type="ECO:0000256" key="6">
    <source>
        <dbReference type="ARBA" id="ARBA00023136"/>
    </source>
</evidence>
<dbReference type="PROSITE" id="PS50850">
    <property type="entry name" value="MFS"/>
    <property type="match status" value="1"/>
</dbReference>
<evidence type="ECO:0000256" key="2">
    <source>
        <dbReference type="ARBA" id="ARBA00008335"/>
    </source>
</evidence>
<feature type="transmembrane region" description="Helical" evidence="7">
    <location>
        <begin position="294"/>
        <end position="312"/>
    </location>
</feature>
<dbReference type="STRING" id="1437603.GCA_000771525_00044"/>
<feature type="transmembrane region" description="Helical" evidence="7">
    <location>
        <begin position="226"/>
        <end position="245"/>
    </location>
</feature>
<dbReference type="InterPro" id="IPR020846">
    <property type="entry name" value="MFS_dom"/>
</dbReference>
<keyword evidence="6 7" id="KW-0472">Membrane</keyword>
<gene>
    <name evidence="9" type="ORF">BMON_0238</name>
</gene>
<dbReference type="GO" id="GO:0005886">
    <property type="term" value="C:plasma membrane"/>
    <property type="evidence" value="ECO:0007669"/>
    <property type="project" value="UniProtKB-SubCell"/>
</dbReference>
<evidence type="ECO:0000259" key="8">
    <source>
        <dbReference type="PROSITE" id="PS50850"/>
    </source>
</evidence>
<proteinExistence type="inferred from homology"/>
<feature type="transmembrane region" description="Helical" evidence="7">
    <location>
        <begin position="55"/>
        <end position="73"/>
    </location>
</feature>
<evidence type="ECO:0000256" key="7">
    <source>
        <dbReference type="SAM" id="Phobius"/>
    </source>
</evidence>
<dbReference type="PANTHER" id="PTHR23514">
    <property type="entry name" value="BYPASS OF STOP CODON PROTEIN 6"/>
    <property type="match status" value="1"/>
</dbReference>
<dbReference type="InterPro" id="IPR051788">
    <property type="entry name" value="MFS_Transporter"/>
</dbReference>
<dbReference type="SUPFAM" id="SSF103473">
    <property type="entry name" value="MFS general substrate transporter"/>
    <property type="match status" value="1"/>
</dbReference>
<evidence type="ECO:0000256" key="4">
    <source>
        <dbReference type="ARBA" id="ARBA00022692"/>
    </source>
</evidence>
<dbReference type="InterPro" id="IPR011701">
    <property type="entry name" value="MFS"/>
</dbReference>
<dbReference type="OrthoDB" id="9769325at2"/>
<dbReference type="Proteomes" id="UP000029082">
    <property type="component" value="Unassembled WGS sequence"/>
</dbReference>
<reference evidence="9 10" key="1">
    <citation type="submission" date="2014-03" db="EMBL/GenBank/DDBJ databases">
        <title>Genomics of Bifidobacteria.</title>
        <authorList>
            <person name="Ventura M."/>
            <person name="Milani C."/>
            <person name="Lugli G.A."/>
        </authorList>
    </citation>
    <scope>NUCLEOTIDE SEQUENCE [LARGE SCALE GENOMIC DNA]</scope>
    <source>
        <strain evidence="9 10">DSM 21395</strain>
    </source>
</reference>
<dbReference type="Pfam" id="PF07690">
    <property type="entry name" value="MFS_1"/>
    <property type="match status" value="1"/>
</dbReference>
<dbReference type="AlphaFoldDB" id="A0A087CAR5"/>
<dbReference type="GO" id="GO:0022857">
    <property type="term" value="F:transmembrane transporter activity"/>
    <property type="evidence" value="ECO:0007669"/>
    <property type="project" value="InterPro"/>
</dbReference>
<feature type="transmembrane region" description="Helical" evidence="7">
    <location>
        <begin position="85"/>
        <end position="109"/>
    </location>
</feature>
<dbReference type="PANTHER" id="PTHR23514:SF3">
    <property type="entry name" value="BYPASS OF STOP CODON PROTEIN 6"/>
    <property type="match status" value="1"/>
</dbReference>
<comment type="similarity">
    <text evidence="2">Belongs to the major facilitator superfamily.</text>
</comment>
<keyword evidence="5 7" id="KW-1133">Transmembrane helix</keyword>